<dbReference type="PANTHER" id="PTHR32212:SF461">
    <property type="entry name" value="F-BOX DOMAIN-CONTAINING PROTEIN"/>
    <property type="match status" value="1"/>
</dbReference>
<dbReference type="Gene3D" id="1.20.1280.50">
    <property type="match status" value="1"/>
</dbReference>
<comment type="caution">
    <text evidence="2">The sequence shown here is derived from an EMBL/GenBank/DDBJ whole genome shotgun (WGS) entry which is preliminary data.</text>
</comment>
<dbReference type="PANTHER" id="PTHR32212">
    <property type="entry name" value="CYCLIN-LIKE F-BOX"/>
    <property type="match status" value="1"/>
</dbReference>
<dbReference type="CDD" id="cd22160">
    <property type="entry name" value="F-box_AtFBL13-like"/>
    <property type="match status" value="1"/>
</dbReference>
<keyword evidence="3" id="KW-1185">Reference proteome</keyword>
<evidence type="ECO:0000259" key="1">
    <source>
        <dbReference type="PROSITE" id="PS50181"/>
    </source>
</evidence>
<dbReference type="Pfam" id="PF00646">
    <property type="entry name" value="F-box"/>
    <property type="match status" value="1"/>
</dbReference>
<gene>
    <name evidence="2" type="ORF">Tco_0841283</name>
</gene>
<accession>A0ABQ5AWZ0</accession>
<sequence>MIDMVHDATNVMAKGEDEDRISNLPDDIIHRILSFLDIKYAIQTSQLSRKWKHVWTKMPYLSFNSRMFRNVHLFAKFTDHVLSHRSDETDVSEIELTFTGLTTTTYVKNLVNYAYLHNVRKLTMIYVISFPKVFIVVAPKLKNLTASVRSLRDYPQTSFDCLLLTEGFYSLEKVNLFLSPLGSNRIDRIGLPVLLNLFQKLRSANFLILNSEIIEYEALKSLFLTRIDASEWEKIETELGSIRHFERTRSTNIHTQSNAPADVSFLP</sequence>
<dbReference type="InterPro" id="IPR001810">
    <property type="entry name" value="F-box_dom"/>
</dbReference>
<evidence type="ECO:0000313" key="3">
    <source>
        <dbReference type="Proteomes" id="UP001151760"/>
    </source>
</evidence>
<dbReference type="EMBL" id="BQNB010012700">
    <property type="protein sequence ID" value="GJT06821.1"/>
    <property type="molecule type" value="Genomic_DNA"/>
</dbReference>
<dbReference type="SUPFAM" id="SSF81383">
    <property type="entry name" value="F-box domain"/>
    <property type="match status" value="1"/>
</dbReference>
<reference evidence="2" key="1">
    <citation type="journal article" date="2022" name="Int. J. Mol. Sci.">
        <title>Draft Genome of Tanacetum Coccineum: Genomic Comparison of Closely Related Tanacetum-Family Plants.</title>
        <authorList>
            <person name="Yamashiro T."/>
            <person name="Shiraishi A."/>
            <person name="Nakayama K."/>
            <person name="Satake H."/>
        </authorList>
    </citation>
    <scope>NUCLEOTIDE SEQUENCE</scope>
</reference>
<dbReference type="PROSITE" id="PS50181">
    <property type="entry name" value="FBOX"/>
    <property type="match status" value="1"/>
</dbReference>
<dbReference type="SMART" id="SM00256">
    <property type="entry name" value="FBOX"/>
    <property type="match status" value="1"/>
</dbReference>
<evidence type="ECO:0000313" key="2">
    <source>
        <dbReference type="EMBL" id="GJT06821.1"/>
    </source>
</evidence>
<protein>
    <submittedName>
        <fullName evidence="2">F-box domain, cyclin-like protein</fullName>
    </submittedName>
</protein>
<dbReference type="InterPro" id="IPR053781">
    <property type="entry name" value="F-box_AtFBL13-like"/>
</dbReference>
<feature type="domain" description="F-box" evidence="1">
    <location>
        <begin position="18"/>
        <end position="71"/>
    </location>
</feature>
<organism evidence="2 3">
    <name type="scientific">Tanacetum coccineum</name>
    <dbReference type="NCBI Taxonomy" id="301880"/>
    <lineage>
        <taxon>Eukaryota</taxon>
        <taxon>Viridiplantae</taxon>
        <taxon>Streptophyta</taxon>
        <taxon>Embryophyta</taxon>
        <taxon>Tracheophyta</taxon>
        <taxon>Spermatophyta</taxon>
        <taxon>Magnoliopsida</taxon>
        <taxon>eudicotyledons</taxon>
        <taxon>Gunneridae</taxon>
        <taxon>Pentapetalae</taxon>
        <taxon>asterids</taxon>
        <taxon>campanulids</taxon>
        <taxon>Asterales</taxon>
        <taxon>Asteraceae</taxon>
        <taxon>Asteroideae</taxon>
        <taxon>Anthemideae</taxon>
        <taxon>Anthemidinae</taxon>
        <taxon>Tanacetum</taxon>
    </lineage>
</organism>
<proteinExistence type="predicted"/>
<dbReference type="Proteomes" id="UP001151760">
    <property type="component" value="Unassembled WGS sequence"/>
</dbReference>
<reference evidence="2" key="2">
    <citation type="submission" date="2022-01" db="EMBL/GenBank/DDBJ databases">
        <authorList>
            <person name="Yamashiro T."/>
            <person name="Shiraishi A."/>
            <person name="Satake H."/>
            <person name="Nakayama K."/>
        </authorList>
    </citation>
    <scope>NUCLEOTIDE SEQUENCE</scope>
</reference>
<dbReference type="InterPro" id="IPR036047">
    <property type="entry name" value="F-box-like_dom_sf"/>
</dbReference>
<name>A0ABQ5AWZ0_9ASTR</name>